<keyword evidence="2" id="KW-1185">Reference proteome</keyword>
<organism evidence="1 2">
    <name type="scientific">Vibrio maritimus</name>
    <dbReference type="NCBI Taxonomy" id="990268"/>
    <lineage>
        <taxon>Bacteria</taxon>
        <taxon>Pseudomonadati</taxon>
        <taxon>Pseudomonadota</taxon>
        <taxon>Gammaproteobacteria</taxon>
        <taxon>Vibrionales</taxon>
        <taxon>Vibrionaceae</taxon>
        <taxon>Vibrio</taxon>
    </lineage>
</organism>
<dbReference type="EMBL" id="BBMT01000002">
    <property type="protein sequence ID" value="GAL32885.1"/>
    <property type="molecule type" value="Genomic_DNA"/>
</dbReference>
<name>A0A090SYL7_9VIBR</name>
<gene>
    <name evidence="1" type="ORF">JCM19240_6317</name>
</gene>
<dbReference type="Proteomes" id="UP000029224">
    <property type="component" value="Unassembled WGS sequence"/>
</dbReference>
<accession>A0A090SYL7</accession>
<reference evidence="1 2" key="2">
    <citation type="submission" date="2014-09" db="EMBL/GenBank/DDBJ databases">
        <authorList>
            <consortium name="NBRP consortium"/>
            <person name="Sawabe T."/>
            <person name="Meirelles P."/>
            <person name="Nakanishi M."/>
            <person name="Sayaka M."/>
            <person name="Hattori M."/>
            <person name="Ohkuma M."/>
        </authorList>
    </citation>
    <scope>NUCLEOTIDE SEQUENCE [LARGE SCALE GENOMIC DNA]</scope>
    <source>
        <strain evidence="1 2">JCM 19240</strain>
    </source>
</reference>
<protein>
    <submittedName>
        <fullName evidence="1">Uncharacterized protein</fullName>
    </submittedName>
</protein>
<proteinExistence type="predicted"/>
<reference evidence="1 2" key="1">
    <citation type="submission" date="2014-09" db="EMBL/GenBank/DDBJ databases">
        <title>Vibrio maritimus JCM 19240. (C210) whole genome shotgun sequence.</title>
        <authorList>
            <person name="Sawabe T."/>
            <person name="Meirelles P."/>
            <person name="Nakanishi M."/>
            <person name="Sayaka M."/>
            <person name="Hattori M."/>
            <person name="Ohkuma M."/>
        </authorList>
    </citation>
    <scope>NUCLEOTIDE SEQUENCE [LARGE SCALE GENOMIC DNA]</scope>
    <source>
        <strain evidence="1 2">JCM 19240</strain>
    </source>
</reference>
<evidence type="ECO:0000313" key="2">
    <source>
        <dbReference type="Proteomes" id="UP000029224"/>
    </source>
</evidence>
<comment type="caution">
    <text evidence="1">The sequence shown here is derived from an EMBL/GenBank/DDBJ whole genome shotgun (WGS) entry which is preliminary data.</text>
</comment>
<evidence type="ECO:0000313" key="1">
    <source>
        <dbReference type="EMBL" id="GAL32885.1"/>
    </source>
</evidence>
<dbReference type="AlphaFoldDB" id="A0A090SYL7"/>
<sequence length="53" mass="5750">MGGKFTLNGYKHNTIITAKTEFEIIACERATFVPPKAYAGEVLIVSAGLVKSY</sequence>